<name>A0ABR7X7C3_9SPHI</name>
<evidence type="ECO:0000259" key="2">
    <source>
        <dbReference type="Pfam" id="PF06713"/>
    </source>
</evidence>
<feature type="transmembrane region" description="Helical" evidence="1">
    <location>
        <begin position="43"/>
        <end position="61"/>
    </location>
</feature>
<feature type="transmembrane region" description="Helical" evidence="1">
    <location>
        <begin position="67"/>
        <end position="84"/>
    </location>
</feature>
<keyword evidence="1" id="KW-0812">Transmembrane</keyword>
<evidence type="ECO:0000313" key="3">
    <source>
        <dbReference type="EMBL" id="MBD1386459.1"/>
    </source>
</evidence>
<protein>
    <submittedName>
        <fullName evidence="3">PH domain-containing protein</fullName>
    </submittedName>
</protein>
<sequence>MVAVTVAAGVVAADRAVKLNLKAVLYIYSMVAGDVIYPSKKGIVVYIPIVILAVVVGVSIIMGDYWGSIFCAVVVLVVVGPMILNTNYTIKGDGSLKVRCGFFVNIIIDISSIRKIEATKSVLSSPALSLDRLEVFYNKFDSVIISPQNKEEFIAQLQNINPAIEYIKKTS</sequence>
<gene>
    <name evidence="3" type="ORF">IDJ75_14330</name>
</gene>
<proteinExistence type="predicted"/>
<dbReference type="RefSeq" id="WP_191176308.1">
    <property type="nucleotide sequence ID" value="NZ_JACWMW010000003.1"/>
</dbReference>
<comment type="caution">
    <text evidence="3">The sequence shown here is derived from an EMBL/GenBank/DDBJ whole genome shotgun (WGS) entry which is preliminary data.</text>
</comment>
<keyword evidence="4" id="KW-1185">Reference proteome</keyword>
<accession>A0ABR7X7C3</accession>
<organism evidence="3 4">
    <name type="scientific">Mucilaginibacter rigui</name>
    <dbReference type="NCBI Taxonomy" id="534635"/>
    <lineage>
        <taxon>Bacteria</taxon>
        <taxon>Pseudomonadati</taxon>
        <taxon>Bacteroidota</taxon>
        <taxon>Sphingobacteriia</taxon>
        <taxon>Sphingobacteriales</taxon>
        <taxon>Sphingobacteriaceae</taxon>
        <taxon>Mucilaginibacter</taxon>
    </lineage>
</organism>
<keyword evidence="1" id="KW-1133">Transmembrane helix</keyword>
<reference evidence="3 4" key="1">
    <citation type="submission" date="2020-09" db="EMBL/GenBank/DDBJ databases">
        <title>Novel species of Mucilaginibacter isolated from a glacier on the Tibetan Plateau.</title>
        <authorList>
            <person name="Liu Q."/>
            <person name="Xin Y.-H."/>
        </authorList>
    </citation>
    <scope>NUCLEOTIDE SEQUENCE [LARGE SCALE GENOMIC DNA]</scope>
    <source>
        <strain evidence="3 4">CGMCC 1.13878</strain>
    </source>
</reference>
<keyword evidence="1" id="KW-0472">Membrane</keyword>
<dbReference type="InterPro" id="IPR009589">
    <property type="entry name" value="PH_YyaB-like"/>
</dbReference>
<feature type="domain" description="Uncharacterized protein YyaB-like PH" evidence="2">
    <location>
        <begin position="86"/>
        <end position="161"/>
    </location>
</feature>
<dbReference type="Pfam" id="PF06713">
    <property type="entry name" value="bPH_4"/>
    <property type="match status" value="1"/>
</dbReference>
<evidence type="ECO:0000256" key="1">
    <source>
        <dbReference type="SAM" id="Phobius"/>
    </source>
</evidence>
<evidence type="ECO:0000313" key="4">
    <source>
        <dbReference type="Proteomes" id="UP000618754"/>
    </source>
</evidence>
<dbReference type="EMBL" id="JACWMW010000003">
    <property type="protein sequence ID" value="MBD1386459.1"/>
    <property type="molecule type" value="Genomic_DNA"/>
</dbReference>
<dbReference type="Proteomes" id="UP000618754">
    <property type="component" value="Unassembled WGS sequence"/>
</dbReference>